<feature type="compositionally biased region" description="Basic and acidic residues" evidence="1">
    <location>
        <begin position="115"/>
        <end position="129"/>
    </location>
</feature>
<dbReference type="RefSeq" id="XP_024743345.1">
    <property type="nucleotide sequence ID" value="XM_024879044.1"/>
</dbReference>
<dbReference type="PANTHER" id="PTHR28180:SF2">
    <property type="entry name" value="PEROXISOMAL PROTEIN 2"/>
    <property type="match status" value="1"/>
</dbReference>
<proteinExistence type="predicted"/>
<dbReference type="SUPFAM" id="SSF69118">
    <property type="entry name" value="AhpD-like"/>
    <property type="match status" value="1"/>
</dbReference>
<keyword evidence="3" id="KW-1185">Reference proteome</keyword>
<evidence type="ECO:0008006" key="4">
    <source>
        <dbReference type="Google" id="ProtNLM"/>
    </source>
</evidence>
<reference evidence="2 3" key="1">
    <citation type="submission" date="2016-04" db="EMBL/GenBank/DDBJ databases">
        <title>A degradative enzymes factory behind the ericoid mycorrhizal symbiosis.</title>
        <authorList>
            <consortium name="DOE Joint Genome Institute"/>
            <person name="Martino E."/>
            <person name="Morin E."/>
            <person name="Grelet G."/>
            <person name="Kuo A."/>
            <person name="Kohler A."/>
            <person name="Daghino S."/>
            <person name="Barry K."/>
            <person name="Choi C."/>
            <person name="Cichocki N."/>
            <person name="Clum A."/>
            <person name="Copeland A."/>
            <person name="Hainaut M."/>
            <person name="Haridas S."/>
            <person name="Labutti K."/>
            <person name="Lindquist E."/>
            <person name="Lipzen A."/>
            <person name="Khouja H.-R."/>
            <person name="Murat C."/>
            <person name="Ohm R."/>
            <person name="Olson A."/>
            <person name="Spatafora J."/>
            <person name="Veneault-Fourrey C."/>
            <person name="Henrissat B."/>
            <person name="Grigoriev I."/>
            <person name="Martin F."/>
            <person name="Perotto S."/>
        </authorList>
    </citation>
    <scope>NUCLEOTIDE SEQUENCE [LARGE SCALE GENOMIC DNA]</scope>
    <source>
        <strain evidence="2 3">E</strain>
    </source>
</reference>
<dbReference type="InterPro" id="IPR052999">
    <property type="entry name" value="PTS1_Protein"/>
</dbReference>
<name>A0A2J6TTW3_9HELO</name>
<sequence length="252" mass="27647">MPPLAPPPVLTPDLLKSIREHPDLPPRTWYIIAATTLTILNRPDEIPRIYEHAATFGPRSTSSRPEQLTILRRMREALIKTSAVGGVPKIINSLLALKKVSPPDLQDRPSTQSPTERRNDFSDDPSRIEQRGRDFFGKVYGKVADRVLSQMDNSGTEDLGLVARLMYSHILSNTLVLSAADTSFVMIAALIPQDVNPQLKGHLKGAINGGATLEQVRAVRKVAIQICQGAGMTRLEDSGVAGWGWREDVASI</sequence>
<dbReference type="STRING" id="1095630.A0A2J6TTW3"/>
<accession>A0A2J6TTW3</accession>
<dbReference type="PANTHER" id="PTHR28180">
    <property type="entry name" value="CONSERVED MITOCHONDRIAL PROTEIN-RELATED"/>
    <property type="match status" value="1"/>
</dbReference>
<dbReference type="AlphaFoldDB" id="A0A2J6TTW3"/>
<evidence type="ECO:0000256" key="1">
    <source>
        <dbReference type="SAM" id="MobiDB-lite"/>
    </source>
</evidence>
<dbReference type="GeneID" id="36587121"/>
<dbReference type="FunCoup" id="A0A2J6TTW3">
    <property type="interactions" value="15"/>
</dbReference>
<dbReference type="Gene3D" id="1.20.1290.10">
    <property type="entry name" value="AhpD-like"/>
    <property type="match status" value="1"/>
</dbReference>
<gene>
    <name evidence="2" type="ORF">K444DRAFT_606730</name>
</gene>
<dbReference type="InParanoid" id="A0A2J6TTW3"/>
<evidence type="ECO:0000313" key="2">
    <source>
        <dbReference type="EMBL" id="PMD66441.1"/>
    </source>
</evidence>
<dbReference type="OrthoDB" id="5537330at2759"/>
<dbReference type="EMBL" id="KZ613743">
    <property type="protein sequence ID" value="PMD66441.1"/>
    <property type="molecule type" value="Genomic_DNA"/>
</dbReference>
<protein>
    <recommendedName>
        <fullName evidence="4">Carboxymuconolactone decarboxylase-like domain-containing protein</fullName>
    </recommendedName>
</protein>
<dbReference type="Proteomes" id="UP000235371">
    <property type="component" value="Unassembled WGS sequence"/>
</dbReference>
<feature type="region of interest" description="Disordered" evidence="1">
    <location>
        <begin position="102"/>
        <end position="129"/>
    </location>
</feature>
<evidence type="ECO:0000313" key="3">
    <source>
        <dbReference type="Proteomes" id="UP000235371"/>
    </source>
</evidence>
<organism evidence="2 3">
    <name type="scientific">Hyaloscypha bicolor E</name>
    <dbReference type="NCBI Taxonomy" id="1095630"/>
    <lineage>
        <taxon>Eukaryota</taxon>
        <taxon>Fungi</taxon>
        <taxon>Dikarya</taxon>
        <taxon>Ascomycota</taxon>
        <taxon>Pezizomycotina</taxon>
        <taxon>Leotiomycetes</taxon>
        <taxon>Helotiales</taxon>
        <taxon>Hyaloscyphaceae</taxon>
        <taxon>Hyaloscypha</taxon>
        <taxon>Hyaloscypha bicolor</taxon>
    </lineage>
</organism>
<dbReference type="InterPro" id="IPR029032">
    <property type="entry name" value="AhpD-like"/>
</dbReference>